<reference evidence="1 2" key="1">
    <citation type="submission" date="2019-07" db="EMBL/GenBank/DDBJ databases">
        <title>Characterization of Brevibacillus brevis HK544, as a potential biocontrol agent.</title>
        <authorList>
            <person name="Kim H."/>
        </authorList>
    </citation>
    <scope>NUCLEOTIDE SEQUENCE [LARGE SCALE GENOMIC DNA]</scope>
    <source>
        <strain evidence="1 2">HK544</strain>
    </source>
</reference>
<evidence type="ECO:0000313" key="1">
    <source>
        <dbReference type="EMBL" id="QDS33235.1"/>
    </source>
</evidence>
<dbReference type="RefSeq" id="WP_144613808.1">
    <property type="nucleotide sequence ID" value="NZ_CP042161.1"/>
</dbReference>
<protein>
    <submittedName>
        <fullName evidence="1">Uncharacterized protein</fullName>
    </submittedName>
</protein>
<gene>
    <name evidence="1" type="ORF">FPS98_04140</name>
</gene>
<dbReference type="EMBL" id="CP042161">
    <property type="protein sequence ID" value="QDS33235.1"/>
    <property type="molecule type" value="Genomic_DNA"/>
</dbReference>
<proteinExistence type="predicted"/>
<organism evidence="1 2">
    <name type="scientific">Brevibacillus brevis</name>
    <name type="common">Bacillus brevis</name>
    <dbReference type="NCBI Taxonomy" id="1393"/>
    <lineage>
        <taxon>Bacteria</taxon>
        <taxon>Bacillati</taxon>
        <taxon>Bacillota</taxon>
        <taxon>Bacilli</taxon>
        <taxon>Bacillales</taxon>
        <taxon>Paenibacillaceae</taxon>
        <taxon>Brevibacillus</taxon>
    </lineage>
</organism>
<dbReference type="Proteomes" id="UP000317713">
    <property type="component" value="Chromosome"/>
</dbReference>
<dbReference type="AlphaFoldDB" id="A0A517I2V1"/>
<sequence>MLLKTLSEISGDVLADYPLVNSGEGKKYLLAIQPEFHSRLFPDSILNTESFDIIEDVSHTNSIHKVYVCKMPSVANLKRGDKIVIYRMTDIPNRARYRSVATSICVVEEMKSRRHFKGVEDYLKYCSSYSIFSDEELINYFTDWNNLYVIKMTYNIALKKRLTRDRLINEVGMNEKSYWGFMGLTDSEFQLIQQKGDVYESIVIY</sequence>
<evidence type="ECO:0000313" key="2">
    <source>
        <dbReference type="Proteomes" id="UP000317713"/>
    </source>
</evidence>
<name>A0A517I2V1_BREBE</name>
<accession>A0A517I2V1</accession>